<keyword evidence="4" id="KW-1185">Reference proteome</keyword>
<proteinExistence type="predicted"/>
<feature type="region of interest" description="Disordered" evidence="1">
    <location>
        <begin position="343"/>
        <end position="391"/>
    </location>
</feature>
<feature type="compositionally biased region" description="Low complexity" evidence="1">
    <location>
        <begin position="490"/>
        <end position="499"/>
    </location>
</feature>
<feature type="region of interest" description="Disordered" evidence="1">
    <location>
        <begin position="245"/>
        <end position="323"/>
    </location>
</feature>
<dbReference type="SUPFAM" id="SSF57959">
    <property type="entry name" value="Leucine zipper domain"/>
    <property type="match status" value="1"/>
</dbReference>
<dbReference type="InterPro" id="IPR046347">
    <property type="entry name" value="bZIP_sf"/>
</dbReference>
<feature type="compositionally biased region" description="Gly residues" evidence="1">
    <location>
        <begin position="506"/>
        <end position="526"/>
    </location>
</feature>
<evidence type="ECO:0000259" key="2">
    <source>
        <dbReference type="PROSITE" id="PS00036"/>
    </source>
</evidence>
<feature type="domain" description="BZIP" evidence="2">
    <location>
        <begin position="391"/>
        <end position="404"/>
    </location>
</feature>
<dbReference type="GO" id="GO:0003700">
    <property type="term" value="F:DNA-binding transcription factor activity"/>
    <property type="evidence" value="ECO:0007669"/>
    <property type="project" value="InterPro"/>
</dbReference>
<dbReference type="EMBL" id="JAULSY010000074">
    <property type="protein sequence ID" value="KAK0667325.1"/>
    <property type="molecule type" value="Genomic_DNA"/>
</dbReference>
<evidence type="ECO:0000256" key="1">
    <source>
        <dbReference type="SAM" id="MobiDB-lite"/>
    </source>
</evidence>
<organism evidence="3 4">
    <name type="scientific">Cercophora samala</name>
    <dbReference type="NCBI Taxonomy" id="330535"/>
    <lineage>
        <taxon>Eukaryota</taxon>
        <taxon>Fungi</taxon>
        <taxon>Dikarya</taxon>
        <taxon>Ascomycota</taxon>
        <taxon>Pezizomycotina</taxon>
        <taxon>Sordariomycetes</taxon>
        <taxon>Sordariomycetidae</taxon>
        <taxon>Sordariales</taxon>
        <taxon>Lasiosphaeriaceae</taxon>
        <taxon>Cercophora</taxon>
    </lineage>
</organism>
<feature type="compositionally biased region" description="Polar residues" evidence="1">
    <location>
        <begin position="367"/>
        <end position="377"/>
    </location>
</feature>
<protein>
    <recommendedName>
        <fullName evidence="2">BZIP domain-containing protein</fullName>
    </recommendedName>
</protein>
<name>A0AA39ZAH0_9PEZI</name>
<reference evidence="3" key="1">
    <citation type="submission" date="2023-06" db="EMBL/GenBank/DDBJ databases">
        <title>Genome-scale phylogeny and comparative genomics of the fungal order Sordariales.</title>
        <authorList>
            <consortium name="Lawrence Berkeley National Laboratory"/>
            <person name="Hensen N."/>
            <person name="Bonometti L."/>
            <person name="Westerberg I."/>
            <person name="Brannstrom I.O."/>
            <person name="Guillou S."/>
            <person name="Cros-Aarteil S."/>
            <person name="Calhoun S."/>
            <person name="Haridas S."/>
            <person name="Kuo A."/>
            <person name="Mondo S."/>
            <person name="Pangilinan J."/>
            <person name="Riley R."/>
            <person name="Labutti K."/>
            <person name="Andreopoulos B."/>
            <person name="Lipzen A."/>
            <person name="Chen C."/>
            <person name="Yanf M."/>
            <person name="Daum C."/>
            <person name="Ng V."/>
            <person name="Clum A."/>
            <person name="Steindorff A."/>
            <person name="Ohm R."/>
            <person name="Martin F."/>
            <person name="Silar P."/>
            <person name="Natvig D."/>
            <person name="Lalanne C."/>
            <person name="Gautier V."/>
            <person name="Ament-Velasquez S.L."/>
            <person name="Kruys A."/>
            <person name="Hutchinson M.I."/>
            <person name="Powell A.J."/>
            <person name="Barry K."/>
            <person name="Miller A.N."/>
            <person name="Grigoriev I.V."/>
            <person name="Debuchy R."/>
            <person name="Gladieux P."/>
            <person name="Thoren M.H."/>
            <person name="Johannesson H."/>
        </authorList>
    </citation>
    <scope>NUCLEOTIDE SEQUENCE</scope>
    <source>
        <strain evidence="3">CBS 307.81</strain>
    </source>
</reference>
<dbReference type="PROSITE" id="PS00036">
    <property type="entry name" value="BZIP_BASIC"/>
    <property type="match status" value="1"/>
</dbReference>
<dbReference type="Gene3D" id="1.20.5.170">
    <property type="match status" value="1"/>
</dbReference>
<gene>
    <name evidence="3" type="ORF">QBC41DRAFT_228770</name>
</gene>
<dbReference type="InterPro" id="IPR004827">
    <property type="entry name" value="bZIP"/>
</dbReference>
<evidence type="ECO:0000313" key="3">
    <source>
        <dbReference type="EMBL" id="KAK0667325.1"/>
    </source>
</evidence>
<feature type="compositionally biased region" description="Low complexity" evidence="1">
    <location>
        <begin position="249"/>
        <end position="272"/>
    </location>
</feature>
<dbReference type="Proteomes" id="UP001174997">
    <property type="component" value="Unassembled WGS sequence"/>
</dbReference>
<sequence>MLTHAEAHGLARDVVCAAGCQCHPTYTTPPLTPSPMKDGQEALDTSGMSSVPSLTAGASHGVSFSSAAPTFLPSGLPESGLGYGHDCNNWPSALAATFDGSNNAAAAFYHNQIPLSWPTSEHAYAFTPKDSAHLPTPPFWPLTAASQNGSAVSPSTIYPASQHFPDNSTSYFPDYPSNTPETETDPVKRRNTFDASYLHPRNELAYSPAGLAGHPQFSPNLFSPGTSPYCHQQHQPIHGFAVSQDYESTRTSTHEAATTTTTTTPTTGQEPTIVAPKRRRGRPPKHDVTFPRQSSSLSTATTTTTTSGGGREGARSSLLSPATTETSICSSFDAATTTNATITNDDSASLRQSSNSKHRKRARGSVSAGTNDDNNPEGTTGGGGSGSGNLRTRNRQAAIRYRVKTQAAAAQLEAEEQEISLRRKTLLANAGQLREEVYYLKNEVLKHADCDCPLIQAYLAHAAQQVYSGLKGGPVPPPGGGTVMMGGVMQQGQQQQQQQQHEHGEGCLGGGNTTPGTGGEGHGSGAGDSSPGLSTPRTVGIEEDYQGEYGVMMGDDGRTGRGRVVRW</sequence>
<comment type="caution">
    <text evidence="3">The sequence shown here is derived from an EMBL/GenBank/DDBJ whole genome shotgun (WGS) entry which is preliminary data.</text>
</comment>
<accession>A0AA39ZAH0</accession>
<feature type="compositionally biased region" description="Low complexity" evidence="1">
    <location>
        <begin position="294"/>
        <end position="306"/>
    </location>
</feature>
<evidence type="ECO:0000313" key="4">
    <source>
        <dbReference type="Proteomes" id="UP001174997"/>
    </source>
</evidence>
<feature type="region of interest" description="Disordered" evidence="1">
    <location>
        <begin position="490"/>
        <end position="538"/>
    </location>
</feature>
<dbReference type="AlphaFoldDB" id="A0AA39ZAH0"/>